<gene>
    <name evidence="2" type="ORF">SCNU_17003</name>
</gene>
<dbReference type="EMBL" id="AEUD01000017">
    <property type="protein sequence ID" value="EGD53813.1"/>
    <property type="molecule type" value="Genomic_DNA"/>
</dbReference>
<evidence type="ECO:0000313" key="2">
    <source>
        <dbReference type="EMBL" id="EGD53813.1"/>
    </source>
</evidence>
<keyword evidence="1" id="KW-0472">Membrane</keyword>
<name>F1YNA2_9ACTN</name>
<proteinExistence type="predicted"/>
<protein>
    <submittedName>
        <fullName evidence="2">Uncharacterized protein</fullName>
    </submittedName>
</protein>
<evidence type="ECO:0000256" key="1">
    <source>
        <dbReference type="SAM" id="Phobius"/>
    </source>
</evidence>
<organism evidence="2 3">
    <name type="scientific">Gordonia neofelifaecis NRRL B-59395</name>
    <dbReference type="NCBI Taxonomy" id="644548"/>
    <lineage>
        <taxon>Bacteria</taxon>
        <taxon>Bacillati</taxon>
        <taxon>Actinomycetota</taxon>
        <taxon>Actinomycetes</taxon>
        <taxon>Mycobacteriales</taxon>
        <taxon>Gordoniaceae</taxon>
        <taxon>Gordonia</taxon>
    </lineage>
</organism>
<dbReference type="OrthoDB" id="5180668at2"/>
<evidence type="ECO:0000313" key="3">
    <source>
        <dbReference type="Proteomes" id="UP000035065"/>
    </source>
</evidence>
<sequence>MTMPPPGGEPQWGNRPPGLPQPIALGMMASSPYLTEGVAITCGFAVFGPILASSQVSIEVDGYELAPAAWGRIEVPVLPGTHRFRVFIRRGTKCKNVAEWTGDVCRGELLELSYFFPRWGGVQLYPAPTVQERRRAVAIFLAASAALWAVLMLLVLILT</sequence>
<dbReference type="RefSeq" id="WP_009680594.1">
    <property type="nucleotide sequence ID" value="NZ_AEUD01000017.1"/>
</dbReference>
<accession>F1YNA2</accession>
<dbReference type="STRING" id="644548.SCNU_17003"/>
<feature type="transmembrane region" description="Helical" evidence="1">
    <location>
        <begin position="136"/>
        <end position="158"/>
    </location>
</feature>
<keyword evidence="3" id="KW-1185">Reference proteome</keyword>
<dbReference type="Proteomes" id="UP000035065">
    <property type="component" value="Unassembled WGS sequence"/>
</dbReference>
<keyword evidence="1" id="KW-0812">Transmembrane</keyword>
<keyword evidence="1" id="KW-1133">Transmembrane helix</keyword>
<reference evidence="2 3" key="1">
    <citation type="journal article" date="2011" name="J. Bacteriol.">
        <title>Draft Genome Sequence of Gordonia neofelifaecis NRRL B-59395, a Cholesterol-Degrading Actinomycete.</title>
        <authorList>
            <person name="Ge F."/>
            <person name="Li W."/>
            <person name="Chen G."/>
            <person name="Liu Y."/>
            <person name="Zhang G."/>
            <person name="Yong B."/>
            <person name="Wang Q."/>
            <person name="Wang N."/>
            <person name="Huang Z."/>
            <person name="Li W."/>
            <person name="Wang J."/>
            <person name="Wu C."/>
            <person name="Xie Q."/>
            <person name="Liu G."/>
        </authorList>
    </citation>
    <scope>NUCLEOTIDE SEQUENCE [LARGE SCALE GENOMIC DNA]</scope>
    <source>
        <strain evidence="2 3">NRRL B-59395</strain>
    </source>
</reference>
<dbReference type="eggNOG" id="ENOG5030EN1">
    <property type="taxonomic scope" value="Bacteria"/>
</dbReference>
<comment type="caution">
    <text evidence="2">The sequence shown here is derived from an EMBL/GenBank/DDBJ whole genome shotgun (WGS) entry which is preliminary data.</text>
</comment>
<dbReference type="AlphaFoldDB" id="F1YNA2"/>